<evidence type="ECO:0008006" key="4">
    <source>
        <dbReference type="Google" id="ProtNLM"/>
    </source>
</evidence>
<gene>
    <name evidence="2" type="ORF">DTO96_100383</name>
</gene>
<evidence type="ECO:0000313" key="3">
    <source>
        <dbReference type="Proteomes" id="UP000252182"/>
    </source>
</evidence>
<feature type="signal peptide" evidence="1">
    <location>
        <begin position="1"/>
        <end position="27"/>
    </location>
</feature>
<dbReference type="AlphaFoldDB" id="A0A345D8I5"/>
<keyword evidence="1" id="KW-0732">Signal</keyword>
<protein>
    <recommendedName>
        <fullName evidence="4">Lipocalin-like domain-containing protein</fullName>
    </recommendedName>
</protein>
<organism evidence="2 3">
    <name type="scientific">Ephemeroptericola cinctiostellae</name>
    <dbReference type="NCBI Taxonomy" id="2268024"/>
    <lineage>
        <taxon>Bacteria</taxon>
        <taxon>Pseudomonadati</taxon>
        <taxon>Pseudomonadota</taxon>
        <taxon>Betaproteobacteria</taxon>
        <taxon>Burkholderiales</taxon>
        <taxon>Burkholderiaceae</taxon>
        <taxon>Ephemeroptericola</taxon>
    </lineage>
</organism>
<keyword evidence="3" id="KW-1185">Reference proteome</keyword>
<dbReference type="EMBL" id="CP031124">
    <property type="protein sequence ID" value="AXF84673.1"/>
    <property type="molecule type" value="Genomic_DNA"/>
</dbReference>
<name>A0A345D8I5_9BURK</name>
<feature type="chain" id="PRO_5016566665" description="Lipocalin-like domain-containing protein" evidence="1">
    <location>
        <begin position="28"/>
        <end position="157"/>
    </location>
</feature>
<reference evidence="3" key="1">
    <citation type="submission" date="2018-07" db="EMBL/GenBank/DDBJ databases">
        <authorList>
            <person name="Kim H."/>
        </authorList>
    </citation>
    <scope>NUCLEOTIDE SEQUENCE [LARGE SCALE GENOMIC DNA]</scope>
    <source>
        <strain evidence="3">F02</strain>
    </source>
</reference>
<accession>A0A345D8I5</accession>
<evidence type="ECO:0000313" key="2">
    <source>
        <dbReference type="EMBL" id="AXF84673.1"/>
    </source>
</evidence>
<dbReference type="KEGG" id="hyf:DTO96_100383"/>
<sequence>MIEPAMSTLIKNTALTCILLSTQISWAQTPPPVQPIDPQLVGEWEGEFKPIDEPACTAYKWHMTRKNDGTYQFHAYDATQTVLNDEGHWWVDAGHSHYFENVNGQVEEPTTYRYMLSQNNFNGITVETEYTLTQPLAAGECSQTARFNETKLMKEAP</sequence>
<dbReference type="Proteomes" id="UP000252182">
    <property type="component" value="Chromosome"/>
</dbReference>
<proteinExistence type="predicted"/>
<evidence type="ECO:0000256" key="1">
    <source>
        <dbReference type="SAM" id="SignalP"/>
    </source>
</evidence>